<name>A0A0P6WBD5_9HYPH</name>
<dbReference type="PANTHER" id="PTHR37422:SF23">
    <property type="entry name" value="TEICHURONIC ACID BIOSYNTHESIS PROTEIN TUAE"/>
    <property type="match status" value="1"/>
</dbReference>
<feature type="transmembrane region" description="Helical" evidence="6">
    <location>
        <begin position="83"/>
        <end position="103"/>
    </location>
</feature>
<dbReference type="EMBL" id="LJYW01000001">
    <property type="protein sequence ID" value="KPL51901.1"/>
    <property type="molecule type" value="Genomic_DNA"/>
</dbReference>
<feature type="region of interest" description="Disordered" evidence="5">
    <location>
        <begin position="1"/>
        <end position="21"/>
    </location>
</feature>
<proteinExistence type="predicted"/>
<sequence length="482" mass="51487">MSMPEPSSAAAQGVTQPRLSAGRGHTAAVPIGQRWGEYLYFTSIVLAVVPFGAVHAIPLGLSAVVTCLVLVLSLGRAVTNPAIGRLIVQAAGVAALLTGWLLVQSLSAPDILPSHPAWRSVERDFGAIEPSISINPNATAWSLIDLATPFLSFVSALILFGNDTAAARLWRFLRLFGLCVTIFGLAQFLILPNTILIFEKWTYQGSLTATFVNRNSAATFLGLVALLWFAEFLGAMRRLSWRDLAERLGAFRWGGEDGLATALRAALATFLSLGALFLSTSRGGFIATAIGFLVVFIQMSRGAPTDRASSRWHGLAGLGLILAVFALFGGLALQRLQVQGADDSRLCAYLSTLSAIRDNWLFGTGFGTFADIFPLYRDPACASIEGVWDRAHNSYLEATLGLGLGFVVLLVFVVGRLVSILRQGIASRRRNRHIVAGGFGALALVASHALVDFSIQIHGVAMYWVATMAVSTAIALGRSRVV</sequence>
<feature type="transmembrane region" description="Helical" evidence="6">
    <location>
        <begin position="218"/>
        <end position="236"/>
    </location>
</feature>
<dbReference type="AlphaFoldDB" id="A0A0P6WBD5"/>
<evidence type="ECO:0000313" key="9">
    <source>
        <dbReference type="Proteomes" id="UP000048984"/>
    </source>
</evidence>
<accession>A0A0P6WBD5</accession>
<evidence type="ECO:0000256" key="6">
    <source>
        <dbReference type="SAM" id="Phobius"/>
    </source>
</evidence>
<feature type="compositionally biased region" description="Polar residues" evidence="5">
    <location>
        <begin position="9"/>
        <end position="18"/>
    </location>
</feature>
<feature type="transmembrane region" description="Helical" evidence="6">
    <location>
        <begin position="172"/>
        <end position="198"/>
    </location>
</feature>
<feature type="transmembrane region" description="Helical" evidence="6">
    <location>
        <begin position="140"/>
        <end position="160"/>
    </location>
</feature>
<organism evidence="8 9">
    <name type="scientific">Prosthecodimorpha hirschii</name>
    <dbReference type="NCBI Taxonomy" id="665126"/>
    <lineage>
        <taxon>Bacteria</taxon>
        <taxon>Pseudomonadati</taxon>
        <taxon>Pseudomonadota</taxon>
        <taxon>Alphaproteobacteria</taxon>
        <taxon>Hyphomicrobiales</taxon>
        <taxon>Ancalomicrobiaceae</taxon>
        <taxon>Prosthecodimorpha</taxon>
    </lineage>
</organism>
<evidence type="ECO:0000256" key="5">
    <source>
        <dbReference type="SAM" id="MobiDB-lite"/>
    </source>
</evidence>
<dbReference type="GO" id="GO:0016020">
    <property type="term" value="C:membrane"/>
    <property type="evidence" value="ECO:0007669"/>
    <property type="project" value="UniProtKB-SubCell"/>
</dbReference>
<feature type="transmembrane region" description="Helical" evidence="6">
    <location>
        <begin position="433"/>
        <end position="451"/>
    </location>
</feature>
<dbReference type="InterPro" id="IPR007016">
    <property type="entry name" value="O-antigen_ligase-rel_domated"/>
</dbReference>
<keyword evidence="9" id="KW-1185">Reference proteome</keyword>
<evidence type="ECO:0000259" key="7">
    <source>
        <dbReference type="Pfam" id="PF04932"/>
    </source>
</evidence>
<comment type="caution">
    <text evidence="8">The sequence shown here is derived from an EMBL/GenBank/DDBJ whole genome shotgun (WGS) entry which is preliminary data.</text>
</comment>
<keyword evidence="3 6" id="KW-1133">Transmembrane helix</keyword>
<keyword evidence="2 6" id="KW-0812">Transmembrane</keyword>
<dbReference type="Pfam" id="PF04932">
    <property type="entry name" value="Wzy_C"/>
    <property type="match status" value="1"/>
</dbReference>
<dbReference type="InterPro" id="IPR051533">
    <property type="entry name" value="WaaL-like"/>
</dbReference>
<dbReference type="RefSeq" id="WP_054358064.1">
    <property type="nucleotide sequence ID" value="NZ_LJYW01000001.1"/>
</dbReference>
<gene>
    <name evidence="8" type="ORF">ABB55_06400</name>
</gene>
<evidence type="ECO:0000256" key="3">
    <source>
        <dbReference type="ARBA" id="ARBA00022989"/>
    </source>
</evidence>
<protein>
    <recommendedName>
        <fullName evidence="7">O-antigen ligase-related domain-containing protein</fullName>
    </recommendedName>
</protein>
<feature type="transmembrane region" description="Helical" evidence="6">
    <location>
        <begin position="257"/>
        <end position="277"/>
    </location>
</feature>
<keyword evidence="4 6" id="KW-0472">Membrane</keyword>
<comment type="subcellular location">
    <subcellularLocation>
        <location evidence="1">Membrane</location>
        <topology evidence="1">Multi-pass membrane protein</topology>
    </subcellularLocation>
</comment>
<evidence type="ECO:0000256" key="1">
    <source>
        <dbReference type="ARBA" id="ARBA00004141"/>
    </source>
</evidence>
<reference evidence="8 9" key="1">
    <citation type="submission" date="2015-09" db="EMBL/GenBank/DDBJ databases">
        <authorList>
            <person name="Jackson K.R."/>
            <person name="Lunt B.L."/>
            <person name="Fisher J.N.B."/>
            <person name="Gardner A.V."/>
            <person name="Bailey M.E."/>
            <person name="Deus L.M."/>
            <person name="Earl A.S."/>
            <person name="Gibby P.D."/>
            <person name="Hartmann K.A."/>
            <person name="Liu J.E."/>
            <person name="Manci A.M."/>
            <person name="Nielsen D.A."/>
            <person name="Solomon M.B."/>
            <person name="Breakwell D.P."/>
            <person name="Burnett S.H."/>
            <person name="Grose J.H."/>
        </authorList>
    </citation>
    <scope>NUCLEOTIDE SEQUENCE [LARGE SCALE GENOMIC DNA]</scope>
    <source>
        <strain evidence="8 9">16</strain>
    </source>
</reference>
<feature type="transmembrane region" description="Helical" evidence="6">
    <location>
        <begin position="38"/>
        <end position="71"/>
    </location>
</feature>
<feature type="transmembrane region" description="Helical" evidence="6">
    <location>
        <begin position="283"/>
        <end position="300"/>
    </location>
</feature>
<reference evidence="8 9" key="2">
    <citation type="submission" date="2015-10" db="EMBL/GenBank/DDBJ databases">
        <title>Draft Genome Sequence of Prosthecomicrobium hirschii ATCC 27832.</title>
        <authorList>
            <person name="Daniel J."/>
            <person name="Givan S.A."/>
            <person name="Brun Y.V."/>
            <person name="Brown P.J."/>
        </authorList>
    </citation>
    <scope>NUCLEOTIDE SEQUENCE [LARGE SCALE GENOMIC DNA]</scope>
    <source>
        <strain evidence="8 9">16</strain>
    </source>
</reference>
<dbReference type="STRING" id="665126.ABB55_06400"/>
<feature type="transmembrane region" description="Helical" evidence="6">
    <location>
        <begin position="457"/>
        <end position="476"/>
    </location>
</feature>
<feature type="domain" description="O-antigen ligase-related" evidence="7">
    <location>
        <begin position="267"/>
        <end position="411"/>
    </location>
</feature>
<evidence type="ECO:0000256" key="4">
    <source>
        <dbReference type="ARBA" id="ARBA00023136"/>
    </source>
</evidence>
<evidence type="ECO:0000313" key="8">
    <source>
        <dbReference type="EMBL" id="KPL51901.1"/>
    </source>
</evidence>
<dbReference type="Proteomes" id="UP000048984">
    <property type="component" value="Unassembled WGS sequence"/>
</dbReference>
<feature type="transmembrane region" description="Helical" evidence="6">
    <location>
        <begin position="312"/>
        <end position="333"/>
    </location>
</feature>
<feature type="transmembrane region" description="Helical" evidence="6">
    <location>
        <begin position="398"/>
        <end position="421"/>
    </location>
</feature>
<evidence type="ECO:0000256" key="2">
    <source>
        <dbReference type="ARBA" id="ARBA00022692"/>
    </source>
</evidence>
<dbReference type="PANTHER" id="PTHR37422">
    <property type="entry name" value="TEICHURONIC ACID BIOSYNTHESIS PROTEIN TUAE"/>
    <property type="match status" value="1"/>
</dbReference>